<dbReference type="RefSeq" id="WP_184882984.1">
    <property type="nucleotide sequence ID" value="NZ_BOOV01000005.1"/>
</dbReference>
<gene>
    <name evidence="1" type="ORF">BJ982_004448</name>
</gene>
<comment type="caution">
    <text evidence="1">The sequence shown here is derived from an EMBL/GenBank/DDBJ whole genome shotgun (WGS) entry which is preliminary data.</text>
</comment>
<protein>
    <submittedName>
        <fullName evidence="1">Uncharacterized protein</fullName>
    </submittedName>
</protein>
<reference evidence="1 2" key="1">
    <citation type="submission" date="2020-08" db="EMBL/GenBank/DDBJ databases">
        <title>Sequencing the genomes of 1000 actinobacteria strains.</title>
        <authorList>
            <person name="Klenk H.-P."/>
        </authorList>
    </citation>
    <scope>NUCLEOTIDE SEQUENCE [LARGE SCALE GENOMIC DNA]</scope>
    <source>
        <strain evidence="1 2">DSM 45784</strain>
    </source>
</reference>
<accession>A0A7W7DAD1</accession>
<keyword evidence="2" id="KW-1185">Reference proteome</keyword>
<sequence length="68" mass="8023">MTWTWQDCMPPWTDLDDPDYPGSPCMPEELAWDEKPIYGCEVMCLTCGAKDRTRPWWMWLDQPKALLA</sequence>
<organism evidence="1 2">
    <name type="scientific">Sphaerisporangium siamense</name>
    <dbReference type="NCBI Taxonomy" id="795645"/>
    <lineage>
        <taxon>Bacteria</taxon>
        <taxon>Bacillati</taxon>
        <taxon>Actinomycetota</taxon>
        <taxon>Actinomycetes</taxon>
        <taxon>Streptosporangiales</taxon>
        <taxon>Streptosporangiaceae</taxon>
        <taxon>Sphaerisporangium</taxon>
    </lineage>
</organism>
<name>A0A7W7DAD1_9ACTN</name>
<evidence type="ECO:0000313" key="1">
    <source>
        <dbReference type="EMBL" id="MBB4702904.1"/>
    </source>
</evidence>
<dbReference type="Proteomes" id="UP000542210">
    <property type="component" value="Unassembled WGS sequence"/>
</dbReference>
<proteinExistence type="predicted"/>
<evidence type="ECO:0000313" key="2">
    <source>
        <dbReference type="Proteomes" id="UP000542210"/>
    </source>
</evidence>
<dbReference type="EMBL" id="JACHND010000001">
    <property type="protein sequence ID" value="MBB4702904.1"/>
    <property type="molecule type" value="Genomic_DNA"/>
</dbReference>
<dbReference type="AlphaFoldDB" id="A0A7W7DAD1"/>